<organism evidence="3 4">
    <name type="scientific">Alteromonas hispanica</name>
    <dbReference type="NCBI Taxonomy" id="315421"/>
    <lineage>
        <taxon>Bacteria</taxon>
        <taxon>Pseudomonadati</taxon>
        <taxon>Pseudomonadota</taxon>
        <taxon>Gammaproteobacteria</taxon>
        <taxon>Alteromonadales</taxon>
        <taxon>Alteromonadaceae</taxon>
        <taxon>Alteromonas/Salinimonas group</taxon>
        <taxon>Alteromonas</taxon>
    </lineage>
</organism>
<keyword evidence="1" id="KW-1133">Transmembrane helix</keyword>
<name>A0A6L9MW93_9ALTE</name>
<proteinExistence type="predicted"/>
<dbReference type="InterPro" id="IPR021309">
    <property type="entry name" value="YgaP-like_TM"/>
</dbReference>
<feature type="transmembrane region" description="Helical" evidence="1">
    <location>
        <begin position="36"/>
        <end position="60"/>
    </location>
</feature>
<gene>
    <name evidence="3" type="ORF">GTW09_11150</name>
</gene>
<keyword evidence="1" id="KW-0812">Transmembrane</keyword>
<protein>
    <submittedName>
        <fullName evidence="3">DUF2892 domain-containing protein</fullName>
    </submittedName>
</protein>
<dbReference type="EMBL" id="JAAAWP010000006">
    <property type="protein sequence ID" value="NDW22081.1"/>
    <property type="molecule type" value="Genomic_DNA"/>
</dbReference>
<reference evidence="3 4" key="1">
    <citation type="submission" date="2020-01" db="EMBL/GenBank/DDBJ databases">
        <title>Genomes of bacteria type strains.</title>
        <authorList>
            <person name="Chen J."/>
            <person name="Zhu S."/>
            <person name="Yang J."/>
        </authorList>
    </citation>
    <scope>NUCLEOTIDE SEQUENCE [LARGE SCALE GENOMIC DNA]</scope>
    <source>
        <strain evidence="3 4">LMG 22958</strain>
    </source>
</reference>
<dbReference type="RefSeq" id="WP_163111951.1">
    <property type="nucleotide sequence ID" value="NZ_JAAAWP010000006.1"/>
</dbReference>
<dbReference type="AlphaFoldDB" id="A0A6L9MW93"/>
<feature type="domain" description="Inner membrane protein YgaP-like transmembrane" evidence="2">
    <location>
        <begin position="4"/>
        <end position="69"/>
    </location>
</feature>
<evidence type="ECO:0000313" key="3">
    <source>
        <dbReference type="EMBL" id="NDW22081.1"/>
    </source>
</evidence>
<keyword evidence="4" id="KW-1185">Reference proteome</keyword>
<feature type="transmembrane region" description="Helical" evidence="1">
    <location>
        <begin position="12"/>
        <end position="30"/>
    </location>
</feature>
<evidence type="ECO:0000256" key="1">
    <source>
        <dbReference type="SAM" id="Phobius"/>
    </source>
</evidence>
<dbReference type="Proteomes" id="UP000478837">
    <property type="component" value="Unassembled WGS sequence"/>
</dbReference>
<dbReference type="Pfam" id="PF11127">
    <property type="entry name" value="YgaP-like_TM"/>
    <property type="match status" value="1"/>
</dbReference>
<keyword evidence="1" id="KW-0472">Membrane</keyword>
<evidence type="ECO:0000259" key="2">
    <source>
        <dbReference type="Pfam" id="PF11127"/>
    </source>
</evidence>
<sequence>MAITSNLSQIDRFIRGVIGVAVTGFALFNGNLIEDVFIEILLGIFGLLNLISLVFGWCPVYQLAGISTKSD</sequence>
<accession>A0A6L9MW93</accession>
<evidence type="ECO:0000313" key="4">
    <source>
        <dbReference type="Proteomes" id="UP000478837"/>
    </source>
</evidence>
<comment type="caution">
    <text evidence="3">The sequence shown here is derived from an EMBL/GenBank/DDBJ whole genome shotgun (WGS) entry which is preliminary data.</text>
</comment>